<accession>A0A5J5B3M3</accession>
<evidence type="ECO:0000256" key="2">
    <source>
        <dbReference type="ARBA" id="ARBA00023242"/>
    </source>
</evidence>
<evidence type="ECO:0000259" key="5">
    <source>
        <dbReference type="PROSITE" id="PS50102"/>
    </source>
</evidence>
<organism evidence="6 7">
    <name type="scientific">Nyssa sinensis</name>
    <dbReference type="NCBI Taxonomy" id="561372"/>
    <lineage>
        <taxon>Eukaryota</taxon>
        <taxon>Viridiplantae</taxon>
        <taxon>Streptophyta</taxon>
        <taxon>Embryophyta</taxon>
        <taxon>Tracheophyta</taxon>
        <taxon>Spermatophyta</taxon>
        <taxon>Magnoliopsida</taxon>
        <taxon>eudicotyledons</taxon>
        <taxon>Gunneridae</taxon>
        <taxon>Pentapetalae</taxon>
        <taxon>asterids</taxon>
        <taxon>Cornales</taxon>
        <taxon>Nyssaceae</taxon>
        <taxon>Nyssa</taxon>
    </lineage>
</organism>
<dbReference type="SUPFAM" id="SSF54928">
    <property type="entry name" value="RNA-binding domain, RBD"/>
    <property type="match status" value="1"/>
</dbReference>
<dbReference type="AlphaFoldDB" id="A0A5J5B3M3"/>
<keyword evidence="3" id="KW-0694">RNA-binding</keyword>
<dbReference type="OrthoDB" id="439808at2759"/>
<dbReference type="InterPro" id="IPR000504">
    <property type="entry name" value="RRM_dom"/>
</dbReference>
<dbReference type="InterPro" id="IPR035979">
    <property type="entry name" value="RBD_domain_sf"/>
</dbReference>
<protein>
    <recommendedName>
        <fullName evidence="5">RRM domain-containing protein</fullName>
    </recommendedName>
</protein>
<dbReference type="EMBL" id="CM018039">
    <property type="protein sequence ID" value="KAA8537180.1"/>
    <property type="molecule type" value="Genomic_DNA"/>
</dbReference>
<feature type="region of interest" description="Disordered" evidence="4">
    <location>
        <begin position="133"/>
        <end position="154"/>
    </location>
</feature>
<dbReference type="PANTHER" id="PTHR13952">
    <property type="entry name" value="U1 SMALL NUCLEAR RIBONUCLEOPROTEIN 70 KD"/>
    <property type="match status" value="1"/>
</dbReference>
<dbReference type="PROSITE" id="PS50102">
    <property type="entry name" value="RRM"/>
    <property type="match status" value="1"/>
</dbReference>
<evidence type="ECO:0000256" key="3">
    <source>
        <dbReference type="PROSITE-ProRule" id="PRU00176"/>
    </source>
</evidence>
<comment type="subcellular location">
    <subcellularLocation>
        <location evidence="1">Nucleus</location>
    </subcellularLocation>
</comment>
<evidence type="ECO:0000313" key="7">
    <source>
        <dbReference type="Proteomes" id="UP000325577"/>
    </source>
</evidence>
<keyword evidence="7" id="KW-1185">Reference proteome</keyword>
<dbReference type="InterPro" id="IPR003954">
    <property type="entry name" value="RRM_euk-type"/>
</dbReference>
<feature type="domain" description="RRM" evidence="5">
    <location>
        <begin position="49"/>
        <end position="127"/>
    </location>
</feature>
<proteinExistence type="predicted"/>
<keyword evidence="2" id="KW-0539">Nucleus</keyword>
<dbReference type="SMART" id="SM00360">
    <property type="entry name" value="RRM"/>
    <property type="match status" value="1"/>
</dbReference>
<evidence type="ECO:0000256" key="4">
    <source>
        <dbReference type="SAM" id="MobiDB-lite"/>
    </source>
</evidence>
<dbReference type="InterPro" id="IPR051183">
    <property type="entry name" value="U1_U11-U12_snRNP_70-35kDa"/>
</dbReference>
<evidence type="ECO:0000256" key="1">
    <source>
        <dbReference type="ARBA" id="ARBA00004123"/>
    </source>
</evidence>
<dbReference type="SMART" id="SM00361">
    <property type="entry name" value="RRM_1"/>
    <property type="match status" value="1"/>
</dbReference>
<name>A0A5J5B3M3_9ASTE</name>
<dbReference type="Pfam" id="PF00076">
    <property type="entry name" value="RRM_1"/>
    <property type="match status" value="1"/>
</dbReference>
<dbReference type="GO" id="GO:0030619">
    <property type="term" value="F:U1 snRNA binding"/>
    <property type="evidence" value="ECO:0007669"/>
    <property type="project" value="TreeGrafter"/>
</dbReference>
<dbReference type="Gene3D" id="3.30.70.330">
    <property type="match status" value="1"/>
</dbReference>
<dbReference type="GO" id="GO:0003729">
    <property type="term" value="F:mRNA binding"/>
    <property type="evidence" value="ECO:0007669"/>
    <property type="project" value="TreeGrafter"/>
</dbReference>
<dbReference type="GO" id="GO:0000398">
    <property type="term" value="P:mRNA splicing, via spliceosome"/>
    <property type="evidence" value="ECO:0007669"/>
    <property type="project" value="TreeGrafter"/>
</dbReference>
<evidence type="ECO:0000313" key="6">
    <source>
        <dbReference type="EMBL" id="KAA8537180.1"/>
    </source>
</evidence>
<dbReference type="GO" id="GO:0071004">
    <property type="term" value="C:U2-type prespliceosome"/>
    <property type="evidence" value="ECO:0007669"/>
    <property type="project" value="TreeGrafter"/>
</dbReference>
<dbReference type="PANTHER" id="PTHR13952:SF19">
    <property type="entry name" value="GLYCINE-RICH RNA-BINDING PROTEIN 4, MITOCHONDRIAL ISOFORM X1"/>
    <property type="match status" value="1"/>
</dbReference>
<dbReference type="GO" id="GO:0005685">
    <property type="term" value="C:U1 snRNP"/>
    <property type="evidence" value="ECO:0007669"/>
    <property type="project" value="TreeGrafter"/>
</dbReference>
<dbReference type="GO" id="GO:0071011">
    <property type="term" value="C:precatalytic spliceosome"/>
    <property type="evidence" value="ECO:0007669"/>
    <property type="project" value="TreeGrafter"/>
</dbReference>
<sequence>MFSGNFVMSSICFGSFATPQLASETSLANRTYPKSLKLHASLFDYPLASKIMVRNLSFSTSESRLLKELSYFGQIVDVKLIKDEVTKRSKGYAFIQFTSEDDAMLALEGMDRKYFDGRVIFVELAKPGNMLGGYPITSGPPKELNLSTQDESQE</sequence>
<gene>
    <name evidence="6" type="ORF">F0562_029687</name>
</gene>
<feature type="compositionally biased region" description="Polar residues" evidence="4">
    <location>
        <begin position="145"/>
        <end position="154"/>
    </location>
</feature>
<dbReference type="InterPro" id="IPR012677">
    <property type="entry name" value="Nucleotide-bd_a/b_plait_sf"/>
</dbReference>
<dbReference type="Proteomes" id="UP000325577">
    <property type="component" value="Linkage Group LG16"/>
</dbReference>
<dbReference type="CDD" id="cd00590">
    <property type="entry name" value="RRM_SF"/>
    <property type="match status" value="1"/>
</dbReference>
<reference evidence="6 7" key="1">
    <citation type="submission" date="2019-09" db="EMBL/GenBank/DDBJ databases">
        <title>A chromosome-level genome assembly of the Chinese tupelo Nyssa sinensis.</title>
        <authorList>
            <person name="Yang X."/>
            <person name="Kang M."/>
            <person name="Yang Y."/>
            <person name="Xiong H."/>
            <person name="Wang M."/>
            <person name="Zhang Z."/>
            <person name="Wang Z."/>
            <person name="Wu H."/>
            <person name="Ma T."/>
            <person name="Liu J."/>
            <person name="Xi Z."/>
        </authorList>
    </citation>
    <scope>NUCLEOTIDE SEQUENCE [LARGE SCALE GENOMIC DNA]</scope>
    <source>
        <strain evidence="6">J267</strain>
        <tissue evidence="6">Leaf</tissue>
    </source>
</reference>